<feature type="compositionally biased region" description="Polar residues" evidence="6">
    <location>
        <begin position="380"/>
        <end position="405"/>
    </location>
</feature>
<feature type="compositionally biased region" description="Basic and acidic residues" evidence="6">
    <location>
        <begin position="762"/>
        <end position="776"/>
    </location>
</feature>
<dbReference type="VEuPathDB" id="PlasmoDB:PCYB_123900"/>
<reference evidence="9 10" key="1">
    <citation type="journal article" date="2012" name="Nat. Genet.">
        <title>Plasmodium cynomolgi genome sequences provide insight into Plasmodium vivax and the monkey malaria clade.</title>
        <authorList>
            <person name="Tachibana S."/>
            <person name="Sullivan S.A."/>
            <person name="Kawai S."/>
            <person name="Nakamura S."/>
            <person name="Kim H.R."/>
            <person name="Goto N."/>
            <person name="Arisue N."/>
            <person name="Palacpac N.M.Q."/>
            <person name="Honma H."/>
            <person name="Yagi M."/>
            <person name="Tougan T."/>
            <person name="Katakai Y."/>
            <person name="Kaneko O."/>
            <person name="Mita T."/>
            <person name="Kita K."/>
            <person name="Yasutomi Y."/>
            <person name="Sutton P.L."/>
            <person name="Shakhbatyan R."/>
            <person name="Horii T."/>
            <person name="Yasunaga T."/>
            <person name="Barnwell J.W."/>
            <person name="Escalante A.A."/>
            <person name="Carlton J.M."/>
            <person name="Tanabe K."/>
        </authorList>
    </citation>
    <scope>NUCLEOTIDE SEQUENCE [LARGE SCALE GENOMIC DNA]</scope>
    <source>
        <strain evidence="9 10">B</strain>
    </source>
</reference>
<evidence type="ECO:0000256" key="6">
    <source>
        <dbReference type="SAM" id="MobiDB-lite"/>
    </source>
</evidence>
<dbReference type="KEGG" id="pcy:PCYB_123900"/>
<dbReference type="GO" id="GO:0000938">
    <property type="term" value="C:GARP complex"/>
    <property type="evidence" value="ECO:0007669"/>
    <property type="project" value="TreeGrafter"/>
</dbReference>
<feature type="compositionally biased region" description="Basic and acidic residues" evidence="6">
    <location>
        <begin position="784"/>
        <end position="793"/>
    </location>
</feature>
<protein>
    <recommendedName>
        <fullName evidence="11">Vacuolar protein sorting-associated protein 52</fullName>
    </recommendedName>
</protein>
<feature type="compositionally biased region" description="Low complexity" evidence="6">
    <location>
        <begin position="471"/>
        <end position="490"/>
    </location>
</feature>
<dbReference type="GO" id="GO:0032456">
    <property type="term" value="P:endocytic recycling"/>
    <property type="evidence" value="ECO:0007669"/>
    <property type="project" value="TreeGrafter"/>
</dbReference>
<evidence type="ECO:0000256" key="4">
    <source>
        <dbReference type="ARBA" id="ARBA00022927"/>
    </source>
</evidence>
<dbReference type="Proteomes" id="UP000006319">
    <property type="component" value="Chromosome 12"/>
</dbReference>
<keyword evidence="4" id="KW-0653">Protein transport</keyword>
<dbReference type="OMA" id="LINNYYH"/>
<feature type="compositionally biased region" description="Basic and acidic residues" evidence="6">
    <location>
        <begin position="836"/>
        <end position="872"/>
    </location>
</feature>
<comment type="similarity">
    <text evidence="2">Belongs to the VPS52 family.</text>
</comment>
<evidence type="ECO:0000256" key="3">
    <source>
        <dbReference type="ARBA" id="ARBA00022448"/>
    </source>
</evidence>
<feature type="region of interest" description="Disordered" evidence="6">
    <location>
        <begin position="370"/>
        <end position="406"/>
    </location>
</feature>
<evidence type="ECO:0000313" key="10">
    <source>
        <dbReference type="Proteomes" id="UP000006319"/>
    </source>
</evidence>
<name>K6UW30_PLACD</name>
<feature type="region of interest" description="Disordered" evidence="6">
    <location>
        <begin position="44"/>
        <end position="112"/>
    </location>
</feature>
<evidence type="ECO:0008006" key="11">
    <source>
        <dbReference type="Google" id="ProtNLM"/>
    </source>
</evidence>
<evidence type="ECO:0000256" key="1">
    <source>
        <dbReference type="ARBA" id="ARBA00004601"/>
    </source>
</evidence>
<dbReference type="InterPro" id="IPR048319">
    <property type="entry name" value="Vps52_CC"/>
</dbReference>
<dbReference type="GO" id="GO:0042147">
    <property type="term" value="P:retrograde transport, endosome to Golgi"/>
    <property type="evidence" value="ECO:0007669"/>
    <property type="project" value="TreeGrafter"/>
</dbReference>
<dbReference type="PANTHER" id="PTHR14190:SF7">
    <property type="entry name" value="VACUOLAR PROTEIN SORTING-ASSOCIATED PROTEIN 52 HOMOLOG"/>
    <property type="match status" value="1"/>
</dbReference>
<dbReference type="eggNOG" id="KOG1961">
    <property type="taxonomic scope" value="Eukaryota"/>
</dbReference>
<evidence type="ECO:0000259" key="8">
    <source>
        <dbReference type="Pfam" id="PF20655"/>
    </source>
</evidence>
<dbReference type="InterPro" id="IPR048361">
    <property type="entry name" value="Vps52_C"/>
</dbReference>
<dbReference type="GO" id="GO:0005829">
    <property type="term" value="C:cytosol"/>
    <property type="evidence" value="ECO:0007669"/>
    <property type="project" value="GOC"/>
</dbReference>
<dbReference type="GO" id="GO:0006896">
    <property type="term" value="P:Golgi to vacuole transport"/>
    <property type="evidence" value="ECO:0007669"/>
    <property type="project" value="TreeGrafter"/>
</dbReference>
<feature type="compositionally biased region" description="Basic and acidic residues" evidence="6">
    <location>
        <begin position="69"/>
        <end position="109"/>
    </location>
</feature>
<sequence>MQYERVQALVKQFQEDKYVLRAYGKIYALNRCKAYRSVRVEDVERRRQAAGEGSPGGGGEGSPNDGGEEEHPAKGSGEKPAKGRGEHPAKGSGEHPAKGSGEHPAKGSGEHPAQLDGIIQIVNKTLYHYTNETLSQFSENDAQLAQVYSQIDHCSTLCQEVDTVLTNHKNEITYISSDINEIQTITETMTHKLHNRKLTQELLNTYIKIIIVTPQLICDICNGPINEQFIENVKILTKKMENCEHCLFDSYPSIRSSYVELVKLKNKAIDRIHRFFRNSIYDIECKRSNVHFVQQHLAKFHKLNWFLYNNSKDAYTYLVKEYVAIMNRTYYNLFRSYMQELEKKKVEFTEELTIGWSSGHVDLASGGSDFRTGRSEPLSDPSNWHTNRANSSNTYGEGTNSQNDSLVPGINANLSLLSAKNKMMNILGFGSKGGGGSQERKESLFPLSNRTSVLLDLAYYPGKGSHREEPSTGGAPTGEAPTGGAPTAEAPTASTLPIIFTTDSRPHFFESIYKSINKLFIDTGTAEYLFLSNFFRNHENHDFLFLYVYAKTLSLHFDFLYYYLSETYDFIALFCIYIINMNNGCLTKRRGIAPLYEFMNRIQNLVWNRIDYIVSENVKSVTVNRVEMSRLEMSRLEMNRLEMSRLEMSEQRSSHNPNPVKHNPVTHSHQKNSLYDLFHLNSAQTGSAYLSSASVNASIGYALHGVVKKFSDFYCSLVVLTKLSLHFEKQHHVRMCCGVASSGEGGTPHKKKATPTTTLDAHPGEELPSRGEELPSKGEPLPANHDREKRTKSNDTANGSDHSAGDELQNVKPKIKEKSQNDETDNQVGLTDGEGELPRKECKEGKQGDDEDTERKLKESQKKDQQMKEDHPIEEKYNHLNDLIGRLEENIIDVLAVHKNQFTNTRDQLLFLINNYCHMIDVMKRNTIDEEKIDRFDELLKKEIHAYVEYQLNHYATDLILFVCKHEQIVDKLKKDGYHPSDFTSEVDVKLMESVAIQFTKKWKNLFKNIKQEVTLSFTHTDTSAQILKMLNTQILLYFTRFHQLLKGFFAHVQPPPYVENLPSVDVVLVQIKKDAKGG</sequence>
<feature type="region of interest" description="Disordered" evidence="6">
    <location>
        <begin position="741"/>
        <end position="872"/>
    </location>
</feature>
<dbReference type="EMBL" id="DF157104">
    <property type="protein sequence ID" value="GAB67824.1"/>
    <property type="molecule type" value="Genomic_DNA"/>
</dbReference>
<evidence type="ECO:0000256" key="5">
    <source>
        <dbReference type="ARBA" id="ARBA00023034"/>
    </source>
</evidence>
<dbReference type="Pfam" id="PF04129">
    <property type="entry name" value="Vps52_CC"/>
    <property type="match status" value="1"/>
</dbReference>
<dbReference type="PhylomeDB" id="K6UW30"/>
<feature type="region of interest" description="Disordered" evidence="6">
    <location>
        <begin position="464"/>
        <end position="490"/>
    </location>
</feature>
<evidence type="ECO:0000259" key="7">
    <source>
        <dbReference type="Pfam" id="PF04129"/>
    </source>
</evidence>
<dbReference type="GO" id="GO:0019905">
    <property type="term" value="F:syntaxin binding"/>
    <property type="evidence" value="ECO:0007669"/>
    <property type="project" value="TreeGrafter"/>
</dbReference>
<keyword evidence="3" id="KW-0813">Transport</keyword>
<dbReference type="AlphaFoldDB" id="K6UW30"/>
<dbReference type="PANTHER" id="PTHR14190">
    <property type="entry name" value="SUPPRESSOR OF ACTIN MUTATIONS 2/VACUOLAR PROTEIN SORTING 52"/>
    <property type="match status" value="1"/>
</dbReference>
<dbReference type="RefSeq" id="XP_004223771.1">
    <property type="nucleotide sequence ID" value="XM_004223723.1"/>
</dbReference>
<dbReference type="OrthoDB" id="19482at2759"/>
<comment type="subcellular location">
    <subcellularLocation>
        <location evidence="1">Golgi apparatus</location>
        <location evidence="1">trans-Golgi network</location>
    </subcellularLocation>
</comment>
<keyword evidence="10" id="KW-1185">Reference proteome</keyword>
<keyword evidence="5" id="KW-0333">Golgi apparatus</keyword>
<evidence type="ECO:0000313" key="9">
    <source>
        <dbReference type="EMBL" id="GAB67824.1"/>
    </source>
</evidence>
<accession>K6UW30</accession>
<dbReference type="GO" id="GO:0015031">
    <property type="term" value="P:protein transport"/>
    <property type="evidence" value="ECO:0007669"/>
    <property type="project" value="UniProtKB-KW"/>
</dbReference>
<feature type="domain" description="Vps52 C-terminal" evidence="8">
    <location>
        <begin position="496"/>
        <end position="628"/>
    </location>
</feature>
<dbReference type="GeneID" id="14694197"/>
<dbReference type="Pfam" id="PF20655">
    <property type="entry name" value="Vps52_C"/>
    <property type="match status" value="1"/>
</dbReference>
<organism evidence="9 10">
    <name type="scientific">Plasmodium cynomolgi (strain B)</name>
    <dbReference type="NCBI Taxonomy" id="1120755"/>
    <lineage>
        <taxon>Eukaryota</taxon>
        <taxon>Sar</taxon>
        <taxon>Alveolata</taxon>
        <taxon>Apicomplexa</taxon>
        <taxon>Aconoidasida</taxon>
        <taxon>Haemosporida</taxon>
        <taxon>Plasmodiidae</taxon>
        <taxon>Plasmodium</taxon>
        <taxon>Plasmodium (Plasmodium)</taxon>
    </lineage>
</organism>
<proteinExistence type="inferred from homology"/>
<evidence type="ECO:0000256" key="2">
    <source>
        <dbReference type="ARBA" id="ARBA00008180"/>
    </source>
</evidence>
<feature type="domain" description="Vps52 coiled-coil" evidence="7">
    <location>
        <begin position="143"/>
        <end position="307"/>
    </location>
</feature>
<dbReference type="InterPro" id="IPR007258">
    <property type="entry name" value="Vps52"/>
</dbReference>
<gene>
    <name evidence="9" type="ORF">PCYB_123900</name>
</gene>